<protein>
    <submittedName>
        <fullName evidence="1">Uncharacterized protein</fullName>
    </submittedName>
</protein>
<evidence type="ECO:0000313" key="1">
    <source>
        <dbReference type="EMBL" id="SBW01553.1"/>
    </source>
</evidence>
<accession>A0A212JQ36</accession>
<gene>
    <name evidence="1" type="ORF">KL86DYS2_12066</name>
</gene>
<proteinExistence type="predicted"/>
<dbReference type="AlphaFoldDB" id="A0A212JQ36"/>
<sequence>MKDLNYPRSCKFQKGSWTLTPLSTNTDGKVTNCEISQKTCRIYILAFGRKAAELYNILTPNKSVYFPAPVSYILIDTIKV</sequence>
<reference evidence="1" key="1">
    <citation type="submission" date="2016-04" db="EMBL/GenBank/DDBJ databases">
        <authorList>
            <person name="Evans L.H."/>
            <person name="Alamgir A."/>
            <person name="Owens N."/>
            <person name="Weber N.D."/>
            <person name="Virtaneva K."/>
            <person name="Barbian K."/>
            <person name="Babar A."/>
            <person name="Rosenke K."/>
        </authorList>
    </citation>
    <scope>NUCLEOTIDE SEQUENCE</scope>
    <source>
        <strain evidence="1">86-2</strain>
    </source>
</reference>
<name>A0A212JQ36_9BACT</name>
<organism evidence="1">
    <name type="scientific">uncultured Dysgonomonas sp</name>
    <dbReference type="NCBI Taxonomy" id="206096"/>
    <lineage>
        <taxon>Bacteria</taxon>
        <taxon>Pseudomonadati</taxon>
        <taxon>Bacteroidota</taxon>
        <taxon>Bacteroidia</taxon>
        <taxon>Bacteroidales</taxon>
        <taxon>Dysgonomonadaceae</taxon>
        <taxon>Dysgonomonas</taxon>
        <taxon>environmental samples</taxon>
    </lineage>
</organism>
<dbReference type="EMBL" id="FLUL01000001">
    <property type="protein sequence ID" value="SBW01553.1"/>
    <property type="molecule type" value="Genomic_DNA"/>
</dbReference>